<dbReference type="RefSeq" id="WP_052497753.1">
    <property type="nucleotide sequence ID" value="NZ_AWTT01000001.1"/>
</dbReference>
<dbReference type="AlphaFoldDB" id="A0A0D1ACC4"/>
<comment type="caution">
    <text evidence="3">The sequence shown here is derived from an EMBL/GenBank/DDBJ whole genome shotgun (WGS) entry which is preliminary data.</text>
</comment>
<dbReference type="EMBL" id="AWTT01000001">
    <property type="protein sequence ID" value="KIS04326.1"/>
    <property type="molecule type" value="Genomic_DNA"/>
</dbReference>
<dbReference type="InterPro" id="IPR031927">
    <property type="entry name" value="DUF4767"/>
</dbReference>
<evidence type="ECO:0000256" key="1">
    <source>
        <dbReference type="SAM" id="SignalP"/>
    </source>
</evidence>
<protein>
    <recommendedName>
        <fullName evidence="2">DUF4767 domain-containing protein</fullName>
    </recommendedName>
</protein>
<dbReference type="PATRIC" id="fig|1335616.4.peg.63"/>
<keyword evidence="1" id="KW-0732">Signal</keyword>
<proteinExistence type="predicted"/>
<name>A0A0D1ACC4_9LACO</name>
<reference evidence="3 4" key="1">
    <citation type="submission" date="2013-08" db="EMBL/GenBank/DDBJ databases">
        <title>Lactobacillus wasatchii sp. WDC04, a late gas producing bacteria isolated from aged chedder cheese.</title>
        <authorList>
            <person name="Oberg C.J."/>
            <person name="Culumber M."/>
            <person name="McMahon D.J."/>
            <person name="Broadbent J.R."/>
            <person name="Oberg T.S."/>
            <person name="Ortaki F."/>
        </authorList>
    </citation>
    <scope>NUCLEOTIDE SEQUENCE [LARGE SCALE GENOMIC DNA]</scope>
    <source>
        <strain evidence="3 4">WDC04</strain>
    </source>
</reference>
<keyword evidence="4" id="KW-1185">Reference proteome</keyword>
<evidence type="ECO:0000259" key="2">
    <source>
        <dbReference type="Pfam" id="PF15983"/>
    </source>
</evidence>
<gene>
    <name evidence="3" type="ORF">WDC_0063</name>
</gene>
<accession>A0A0D1ACC4</accession>
<dbReference type="PROSITE" id="PS51257">
    <property type="entry name" value="PROKAR_LIPOPROTEIN"/>
    <property type="match status" value="1"/>
</dbReference>
<feature type="signal peptide" evidence="1">
    <location>
        <begin position="1"/>
        <end position="18"/>
    </location>
</feature>
<evidence type="ECO:0000313" key="4">
    <source>
        <dbReference type="Proteomes" id="UP000032279"/>
    </source>
</evidence>
<feature type="domain" description="DUF4767" evidence="2">
    <location>
        <begin position="44"/>
        <end position="177"/>
    </location>
</feature>
<organism evidence="3 4">
    <name type="scientific">Paucilactobacillus wasatchensis</name>
    <dbReference type="NCBI Taxonomy" id="1335616"/>
    <lineage>
        <taxon>Bacteria</taxon>
        <taxon>Bacillati</taxon>
        <taxon>Bacillota</taxon>
        <taxon>Bacilli</taxon>
        <taxon>Lactobacillales</taxon>
        <taxon>Lactobacillaceae</taxon>
        <taxon>Paucilactobacillus</taxon>
    </lineage>
</organism>
<dbReference type="Pfam" id="PF15983">
    <property type="entry name" value="DUF4767"/>
    <property type="match status" value="1"/>
</dbReference>
<dbReference type="Proteomes" id="UP000032279">
    <property type="component" value="Unassembled WGS sequence"/>
</dbReference>
<sequence>MKHRLILGVALLSVGLLAGCGQSSTSQSMSKSSSTSSQKVEQVNWNSNKAKKLHRFMTAWGKTMDQQYDNYTAKHNVKFYGLAYPNELSNNTTAVNDKAVTTELSTTGQGSKDYEVVAVYSDAANSDYNNKHLYLFAFHKNKPIVLVTMQNQGQTDNKIHFAATENTTLTSGFNKIVAGQTPTVKASASATSQSSSASSSSTTTSATYSYEEVGAMLFSKTFCTGTDVNQYPKSNVIYEKSKNANEAVVSTNTGQSALRYKISGDEVQLISLGSETKTDQYSLSSLAQETNSTPAEKKFIKTIMTYFDANKAQVASYEN</sequence>
<feature type="chain" id="PRO_5039297163" description="DUF4767 domain-containing protein" evidence="1">
    <location>
        <begin position="19"/>
        <end position="319"/>
    </location>
</feature>
<evidence type="ECO:0000313" key="3">
    <source>
        <dbReference type="EMBL" id="KIS04326.1"/>
    </source>
</evidence>
<dbReference type="OrthoDB" id="2149782at2"/>